<evidence type="ECO:0000256" key="2">
    <source>
        <dbReference type="SAM" id="SignalP"/>
    </source>
</evidence>
<dbReference type="Proteomes" id="UP000185207">
    <property type="component" value="Unassembled WGS sequence"/>
</dbReference>
<organism evidence="3 4">
    <name type="scientific">Epilithonimonas zeae</name>
    <dbReference type="NCBI Taxonomy" id="1416779"/>
    <lineage>
        <taxon>Bacteria</taxon>
        <taxon>Pseudomonadati</taxon>
        <taxon>Bacteroidota</taxon>
        <taxon>Flavobacteriia</taxon>
        <taxon>Flavobacteriales</taxon>
        <taxon>Weeksellaceae</taxon>
        <taxon>Chryseobacterium group</taxon>
        <taxon>Epilithonimonas</taxon>
    </lineage>
</organism>
<dbReference type="AlphaFoldDB" id="A0A1N6ERG8"/>
<keyword evidence="4" id="KW-1185">Reference proteome</keyword>
<reference evidence="4" key="1">
    <citation type="submission" date="2016-11" db="EMBL/GenBank/DDBJ databases">
        <authorList>
            <person name="Varghese N."/>
            <person name="Submissions S."/>
        </authorList>
    </citation>
    <scope>NUCLEOTIDE SEQUENCE [LARGE SCALE GENOMIC DNA]</scope>
    <source>
        <strain evidence="4">DSM 27623</strain>
    </source>
</reference>
<dbReference type="OrthoDB" id="667621at2"/>
<feature type="chain" id="PRO_5013246776" description="Cytochrome C" evidence="2">
    <location>
        <begin position="26"/>
        <end position="151"/>
    </location>
</feature>
<feature type="transmembrane region" description="Helical" evidence="1">
    <location>
        <begin position="121"/>
        <end position="139"/>
    </location>
</feature>
<accession>A0A1N6ERG8</accession>
<dbReference type="STRING" id="1416779.SAMN05444409_0799"/>
<dbReference type="EMBL" id="FSRK01000001">
    <property type="protein sequence ID" value="SIN85531.1"/>
    <property type="molecule type" value="Genomic_DNA"/>
</dbReference>
<proteinExistence type="predicted"/>
<keyword evidence="1" id="KW-1133">Transmembrane helix</keyword>
<evidence type="ECO:0000313" key="3">
    <source>
        <dbReference type="EMBL" id="SIN85531.1"/>
    </source>
</evidence>
<feature type="signal peptide" evidence="2">
    <location>
        <begin position="1"/>
        <end position="25"/>
    </location>
</feature>
<evidence type="ECO:0008006" key="5">
    <source>
        <dbReference type="Google" id="ProtNLM"/>
    </source>
</evidence>
<keyword evidence="1" id="KW-0812">Transmembrane</keyword>
<dbReference type="RefSeq" id="WP_074233577.1">
    <property type="nucleotide sequence ID" value="NZ_FSRK01000001.1"/>
</dbReference>
<gene>
    <name evidence="3" type="ORF">SAMN05444409_0799</name>
</gene>
<protein>
    <recommendedName>
        <fullName evidence="5">Cytochrome C</fullName>
    </recommendedName>
</protein>
<evidence type="ECO:0000256" key="1">
    <source>
        <dbReference type="SAM" id="Phobius"/>
    </source>
</evidence>
<sequence>MMNLKPIFMASALMLSASNFLSAKAKIPIGEREVLNKVYDLPNTDEFKLENGDYLDLATLHKEFNIAYILPLYIMEEPKLVGYDEKTDEFYNMPDKEMDAILASQKLEKNDLNKLPFYTRYGGKLVALLLIAFIIWGAIPSKKKRVEPTNV</sequence>
<keyword evidence="1" id="KW-0472">Membrane</keyword>
<keyword evidence="2" id="KW-0732">Signal</keyword>
<evidence type="ECO:0000313" key="4">
    <source>
        <dbReference type="Proteomes" id="UP000185207"/>
    </source>
</evidence>
<name>A0A1N6ERG8_9FLAO</name>